<dbReference type="Proteomes" id="UP001153269">
    <property type="component" value="Unassembled WGS sequence"/>
</dbReference>
<feature type="region of interest" description="Disordered" evidence="1">
    <location>
        <begin position="1"/>
        <end position="24"/>
    </location>
</feature>
<reference evidence="2" key="1">
    <citation type="submission" date="2020-03" db="EMBL/GenBank/DDBJ databases">
        <authorList>
            <person name="Weist P."/>
        </authorList>
    </citation>
    <scope>NUCLEOTIDE SEQUENCE</scope>
</reference>
<sequence length="119" mass="13758">MAQYGLTEEEEKITGFQVPPPGHEHGERVLGPRLSADLCSSGRREQCMREPLRLLTKCQVTFVHFLSTYPKHDLYLANCNPNPAPYGRLWLRGRVVILQPEDSFYALVFFQLYDPVHRL</sequence>
<organism evidence="2 3">
    <name type="scientific">Pleuronectes platessa</name>
    <name type="common">European plaice</name>
    <dbReference type="NCBI Taxonomy" id="8262"/>
    <lineage>
        <taxon>Eukaryota</taxon>
        <taxon>Metazoa</taxon>
        <taxon>Chordata</taxon>
        <taxon>Craniata</taxon>
        <taxon>Vertebrata</taxon>
        <taxon>Euteleostomi</taxon>
        <taxon>Actinopterygii</taxon>
        <taxon>Neopterygii</taxon>
        <taxon>Teleostei</taxon>
        <taxon>Neoteleostei</taxon>
        <taxon>Acanthomorphata</taxon>
        <taxon>Carangaria</taxon>
        <taxon>Pleuronectiformes</taxon>
        <taxon>Pleuronectoidei</taxon>
        <taxon>Pleuronectidae</taxon>
        <taxon>Pleuronectes</taxon>
    </lineage>
</organism>
<dbReference type="EMBL" id="CADEAL010004110">
    <property type="protein sequence ID" value="CAB1451967.1"/>
    <property type="molecule type" value="Genomic_DNA"/>
</dbReference>
<name>A0A9N7Z6V1_PLEPL</name>
<proteinExistence type="predicted"/>
<gene>
    <name evidence="2" type="ORF">PLEPLA_LOCUS39706</name>
</gene>
<comment type="caution">
    <text evidence="2">The sequence shown here is derived from an EMBL/GenBank/DDBJ whole genome shotgun (WGS) entry which is preliminary data.</text>
</comment>
<evidence type="ECO:0000313" key="2">
    <source>
        <dbReference type="EMBL" id="CAB1451967.1"/>
    </source>
</evidence>
<protein>
    <submittedName>
        <fullName evidence="2">Uncharacterized protein</fullName>
    </submittedName>
</protein>
<evidence type="ECO:0000313" key="3">
    <source>
        <dbReference type="Proteomes" id="UP001153269"/>
    </source>
</evidence>
<dbReference type="AlphaFoldDB" id="A0A9N7Z6V1"/>
<evidence type="ECO:0000256" key="1">
    <source>
        <dbReference type="SAM" id="MobiDB-lite"/>
    </source>
</evidence>
<keyword evidence="3" id="KW-1185">Reference proteome</keyword>
<accession>A0A9N7Z6V1</accession>